<name>A0ACC2SJM2_9FUNG</name>
<keyword evidence="2" id="KW-1185">Reference proteome</keyword>
<dbReference type="EC" id="2.7.8.15" evidence="1"/>
<protein>
    <submittedName>
        <fullName evidence="1">Tunicamycin resistance protein</fullName>
        <ecNumber evidence="1">2.7.8.15</ecNumber>
    </submittedName>
</protein>
<proteinExistence type="predicted"/>
<gene>
    <name evidence="1" type="primary">ALG7_1</name>
    <name evidence="1" type="ORF">DSO57_1009875</name>
</gene>
<reference evidence="1" key="1">
    <citation type="submission" date="2022-04" db="EMBL/GenBank/DDBJ databases">
        <title>Genome of the entomopathogenic fungus Entomophthora muscae.</title>
        <authorList>
            <person name="Elya C."/>
            <person name="Lovett B.R."/>
            <person name="Lee E."/>
            <person name="Macias A.M."/>
            <person name="Hajek A.E."/>
            <person name="De Bivort B.L."/>
            <person name="Kasson M.T."/>
            <person name="De Fine Licht H.H."/>
            <person name="Stajich J.E."/>
        </authorList>
    </citation>
    <scope>NUCLEOTIDE SEQUENCE</scope>
    <source>
        <strain evidence="1">Berkeley</strain>
    </source>
</reference>
<accession>A0ACC2SJM2</accession>
<dbReference type="Proteomes" id="UP001165960">
    <property type="component" value="Unassembled WGS sequence"/>
</dbReference>
<keyword evidence="1" id="KW-0808">Transferase</keyword>
<evidence type="ECO:0000313" key="2">
    <source>
        <dbReference type="Proteomes" id="UP001165960"/>
    </source>
</evidence>
<dbReference type="EMBL" id="QTSX02005002">
    <property type="protein sequence ID" value="KAJ9062530.1"/>
    <property type="molecule type" value="Genomic_DNA"/>
</dbReference>
<evidence type="ECO:0000313" key="1">
    <source>
        <dbReference type="EMBL" id="KAJ9062530.1"/>
    </source>
</evidence>
<comment type="caution">
    <text evidence="1">The sequence shown here is derived from an EMBL/GenBank/DDBJ whole genome shotgun (WGS) entry which is preliminary data.</text>
</comment>
<organism evidence="1 2">
    <name type="scientific">Entomophthora muscae</name>
    <dbReference type="NCBI Taxonomy" id="34485"/>
    <lineage>
        <taxon>Eukaryota</taxon>
        <taxon>Fungi</taxon>
        <taxon>Fungi incertae sedis</taxon>
        <taxon>Zoopagomycota</taxon>
        <taxon>Entomophthoromycotina</taxon>
        <taxon>Entomophthoromycetes</taxon>
        <taxon>Entomophthorales</taxon>
        <taxon>Entomophthoraceae</taxon>
        <taxon>Entomophthora</taxon>
    </lineage>
</organism>
<sequence length="458" mass="50805">MTAQVQPQENAASQNSSTSPPILMGALAATVGLFSILPHNSFTTPVSACFGFSFLAYLATQLVIPYATENFLKANLSGRDRLKASKPLLPESLGLVSAVVYLITIYLFLPFPFAYNWTKNYSDSEPAALKIGSTNPHIEFSQFLSGLLSIQAMTLLGFADDVFDIKWRHKVLMPAVAAVPLLIVYYISAGVTYVVVPFPLNRFISGLLDLGFLYYVYMGMVAIFCTNAINILAGANGVEVGQSVVLASTLIIFNLVHLQDEFPGIVAKHLLSLYLLVPFLAVSLPLLRCNWYPAKAFVGDTYCYFAGMVFAVVGILGHFSKTLLLFFAPQIFNFVFSAPQIFHILPCPRHRMPVLNTDTGLLEASRANLQEVKLNPLQLRLISVAEFLGFIAVERGNTSPHGLLSMTNFTLLSFILVKRGPMREDRLALWVMFLQSLWSLLAFLIRYKLIYLFYNAYV</sequence>